<dbReference type="GO" id="GO:0016491">
    <property type="term" value="F:oxidoreductase activity"/>
    <property type="evidence" value="ECO:0007669"/>
    <property type="project" value="UniProtKB-KW"/>
</dbReference>
<feature type="domain" description="Pyruvate flavodoxin/ferredoxin oxidoreductase pyrimidine binding" evidence="2">
    <location>
        <begin position="16"/>
        <end position="233"/>
    </location>
</feature>
<dbReference type="Pfam" id="PF01855">
    <property type="entry name" value="POR_N"/>
    <property type="match status" value="1"/>
</dbReference>
<dbReference type="InterPro" id="IPR050722">
    <property type="entry name" value="Pyruvate:ferred/Flavod_OxRd"/>
</dbReference>
<proteinExistence type="predicted"/>
<protein>
    <submittedName>
        <fullName evidence="4">Unannotated protein</fullName>
    </submittedName>
</protein>
<feature type="domain" description="Pyruvate:ferredoxin oxidoreductase core" evidence="3">
    <location>
        <begin position="259"/>
        <end position="357"/>
    </location>
</feature>
<gene>
    <name evidence="4" type="ORF">UFOPK4410_00349</name>
</gene>
<dbReference type="CDD" id="cd07034">
    <property type="entry name" value="TPP_PYR_PFOR_IOR-alpha_like"/>
    <property type="match status" value="1"/>
</dbReference>
<accession>A0A6J7VPB2</accession>
<sequence>MLRQVEGSKAVADTVAACRPQVICAYPISPQTHIVEGLSQLVKNGTLEGCEFINVESEFAAMSVAIGASATGARTYTATASQGLLYMVEAVYNASGLGLPIVMTVANRAIGAPINIWNDHSDSMSQRDSGWIQIYAETNQEAADLHVQAFKIAEDLSLPVMVCMDGFILTHAYERVDVPEQDQVDKFLPPFVPRQVLDPFNPVSIGAMVGPEAFTEVKYMAHMKNQLALEVIPKVAKDFQEIFGRSSGGLVRGYKLDGADTVVIALGSILGTIKDVVDEMVAADIAIGVLGIIAFRPFPTEAVREALLKAKRVIVLEKAFQVGIGGIVIENVRTSLRGSSIKDYTVIAGLGGRPITKDSLRKYLDDACVDRVEELTFLDLDQELADSEILREVW</sequence>
<dbReference type="AlphaFoldDB" id="A0A6J7VPB2"/>
<evidence type="ECO:0000313" key="4">
    <source>
        <dbReference type="EMBL" id="CAB5107716.1"/>
    </source>
</evidence>
<dbReference type="Pfam" id="PF17147">
    <property type="entry name" value="PFOR_II"/>
    <property type="match status" value="1"/>
</dbReference>
<evidence type="ECO:0000259" key="3">
    <source>
        <dbReference type="Pfam" id="PF17147"/>
    </source>
</evidence>
<dbReference type="FunFam" id="3.40.50.970:FF:000012">
    <property type="entry name" value="Pyruvate:ferredoxin (Flavodoxin) oxidoreductase"/>
    <property type="match status" value="1"/>
</dbReference>
<dbReference type="PANTHER" id="PTHR32154:SF0">
    <property type="entry name" value="PYRUVATE-FLAVODOXIN OXIDOREDUCTASE-RELATED"/>
    <property type="match status" value="1"/>
</dbReference>
<evidence type="ECO:0000259" key="2">
    <source>
        <dbReference type="Pfam" id="PF01855"/>
    </source>
</evidence>
<organism evidence="4">
    <name type="scientific">freshwater metagenome</name>
    <dbReference type="NCBI Taxonomy" id="449393"/>
    <lineage>
        <taxon>unclassified sequences</taxon>
        <taxon>metagenomes</taxon>
        <taxon>ecological metagenomes</taxon>
    </lineage>
</organism>
<dbReference type="SUPFAM" id="SSF52922">
    <property type="entry name" value="TK C-terminal domain-like"/>
    <property type="match status" value="1"/>
</dbReference>
<dbReference type="InterPro" id="IPR009014">
    <property type="entry name" value="Transketo_C/PFOR_II"/>
</dbReference>
<dbReference type="InterPro" id="IPR033412">
    <property type="entry name" value="PFOR_II"/>
</dbReference>
<name>A0A6J7VPB2_9ZZZZ</name>
<dbReference type="InterPro" id="IPR029061">
    <property type="entry name" value="THDP-binding"/>
</dbReference>
<dbReference type="InterPro" id="IPR002880">
    <property type="entry name" value="Pyrv_Fd/Flavodoxin_OxRdtase_N"/>
</dbReference>
<dbReference type="Gene3D" id="3.40.50.920">
    <property type="match status" value="1"/>
</dbReference>
<dbReference type="EMBL" id="CAFBRV010000019">
    <property type="protein sequence ID" value="CAB5107716.1"/>
    <property type="molecule type" value="Genomic_DNA"/>
</dbReference>
<reference evidence="4" key="1">
    <citation type="submission" date="2020-05" db="EMBL/GenBank/DDBJ databases">
        <authorList>
            <person name="Chiriac C."/>
            <person name="Salcher M."/>
            <person name="Ghai R."/>
            <person name="Kavagutti S V."/>
        </authorList>
    </citation>
    <scope>NUCLEOTIDE SEQUENCE</scope>
</reference>
<dbReference type="PANTHER" id="PTHR32154">
    <property type="entry name" value="PYRUVATE-FLAVODOXIN OXIDOREDUCTASE-RELATED"/>
    <property type="match status" value="1"/>
</dbReference>
<dbReference type="GO" id="GO:0006979">
    <property type="term" value="P:response to oxidative stress"/>
    <property type="evidence" value="ECO:0007669"/>
    <property type="project" value="TreeGrafter"/>
</dbReference>
<evidence type="ECO:0000256" key="1">
    <source>
        <dbReference type="ARBA" id="ARBA00023002"/>
    </source>
</evidence>
<dbReference type="SUPFAM" id="SSF52518">
    <property type="entry name" value="Thiamin diphosphate-binding fold (THDP-binding)"/>
    <property type="match status" value="1"/>
</dbReference>
<keyword evidence="1" id="KW-0560">Oxidoreductase</keyword>
<dbReference type="Gene3D" id="3.40.50.970">
    <property type="match status" value="1"/>
</dbReference>